<organism evidence="3 4">
    <name type="scientific">Dekkera bruxellensis</name>
    <name type="common">Brettanomyces custersii</name>
    <dbReference type="NCBI Taxonomy" id="5007"/>
    <lineage>
        <taxon>Eukaryota</taxon>
        <taxon>Fungi</taxon>
        <taxon>Dikarya</taxon>
        <taxon>Ascomycota</taxon>
        <taxon>Saccharomycotina</taxon>
        <taxon>Pichiomycetes</taxon>
        <taxon>Pichiales</taxon>
        <taxon>Pichiaceae</taxon>
        <taxon>Brettanomyces</taxon>
    </lineage>
</organism>
<proteinExistence type="predicted"/>
<keyword evidence="2" id="KW-1133">Transmembrane helix</keyword>
<feature type="compositionally biased region" description="Basic and acidic residues" evidence="1">
    <location>
        <begin position="331"/>
        <end position="340"/>
    </location>
</feature>
<keyword evidence="2" id="KW-0472">Membrane</keyword>
<dbReference type="AlphaFoldDB" id="A0A871R5Y7"/>
<dbReference type="KEGG" id="bbrx:BRETT_000397"/>
<evidence type="ECO:0000256" key="1">
    <source>
        <dbReference type="SAM" id="MobiDB-lite"/>
    </source>
</evidence>
<dbReference type="Proteomes" id="UP000663131">
    <property type="component" value="Chromosome 8"/>
</dbReference>
<feature type="region of interest" description="Disordered" evidence="1">
    <location>
        <begin position="324"/>
        <end position="352"/>
    </location>
</feature>
<protein>
    <submittedName>
        <fullName evidence="3">Uncharacterized protein</fullName>
    </submittedName>
</protein>
<feature type="transmembrane region" description="Helical" evidence="2">
    <location>
        <begin position="119"/>
        <end position="143"/>
    </location>
</feature>
<dbReference type="EMBL" id="CP063136">
    <property type="protein sequence ID" value="QOU20686.1"/>
    <property type="molecule type" value="Genomic_DNA"/>
</dbReference>
<dbReference type="GeneID" id="64572322"/>
<evidence type="ECO:0000313" key="4">
    <source>
        <dbReference type="Proteomes" id="UP000663131"/>
    </source>
</evidence>
<gene>
    <name evidence="3" type="ORF">BRETT_000397</name>
</gene>
<sequence>MEAHRSNNKIVLSCLNIIPNDMLTTSTFKKTTTVTVWSKIPVSGILEEKNMNANEVASSTSTGRSTLTGMSQSASTGTSAIASTTNTLATSTTATSSLQKGGLQTILHSGNGGSSMSTLTLALAIGIPAGIVLFALIVILCWYRNNCKNREKKKSNAEAVGSWKRNPFNSYSEDEFAEGTDKEKSFGSCSYNWENETKVQNPTNRNTSGTSICEQKLENQGTISSGSLSTFELGKNLSEEKLGEAKREKMDRMYENYRIRHMAPIQRLLIKTPGSALKKFFDRQSQHARIETANSTPIEDKLPKPKQAALRSLRLVNRLHELRESSGSYSSDKENRDPSDVHPLPIRQYPNSQIVGDVPKNVYRKAHENGIR</sequence>
<name>A0A871R5Y7_DEKBR</name>
<evidence type="ECO:0000256" key="2">
    <source>
        <dbReference type="SAM" id="Phobius"/>
    </source>
</evidence>
<evidence type="ECO:0000313" key="3">
    <source>
        <dbReference type="EMBL" id="QOU20686.1"/>
    </source>
</evidence>
<accession>A0A871R5Y7</accession>
<reference evidence="3" key="2">
    <citation type="journal article" name="BMC Genomics">
        <title>New genome assemblies reveal patterns of domestication and adaptation across Brettanomyces (Dekkera) species.</title>
        <authorList>
            <person name="Roach M.J."/>
            <person name="Borneman A.R."/>
        </authorList>
    </citation>
    <scope>NUCLEOTIDE SEQUENCE</scope>
    <source>
        <strain evidence="3">UCD 2041</strain>
    </source>
</reference>
<reference evidence="3" key="1">
    <citation type="submission" date="2020-10" db="EMBL/GenBank/DDBJ databases">
        <authorList>
            <person name="Palmer J.M."/>
        </authorList>
    </citation>
    <scope>NUCLEOTIDE SEQUENCE</scope>
    <source>
        <strain evidence="3">UCD 2041</strain>
    </source>
</reference>
<dbReference type="RefSeq" id="XP_041137179.1">
    <property type="nucleotide sequence ID" value="XM_041278965.1"/>
</dbReference>
<keyword evidence="2" id="KW-0812">Transmembrane</keyword>